<organism evidence="4 5">
    <name type="scientific">Granulibacter bethesdensis</name>
    <dbReference type="NCBI Taxonomy" id="364410"/>
    <lineage>
        <taxon>Bacteria</taxon>
        <taxon>Pseudomonadati</taxon>
        <taxon>Pseudomonadota</taxon>
        <taxon>Alphaproteobacteria</taxon>
        <taxon>Acetobacterales</taxon>
        <taxon>Acetobacteraceae</taxon>
        <taxon>Granulibacter</taxon>
    </lineage>
</organism>
<feature type="domain" description="HTH tetR-type" evidence="3">
    <location>
        <begin position="35"/>
        <end position="95"/>
    </location>
</feature>
<dbReference type="InterPro" id="IPR001647">
    <property type="entry name" value="HTH_TetR"/>
</dbReference>
<name>A0AAC9P9S9_9PROT</name>
<dbReference type="GO" id="GO:0003700">
    <property type="term" value="F:DNA-binding transcription factor activity"/>
    <property type="evidence" value="ECO:0007669"/>
    <property type="project" value="TreeGrafter"/>
</dbReference>
<keyword evidence="1 2" id="KW-0238">DNA-binding</keyword>
<dbReference type="InterPro" id="IPR050109">
    <property type="entry name" value="HTH-type_TetR-like_transc_reg"/>
</dbReference>
<feature type="DNA-binding region" description="H-T-H motif" evidence="2">
    <location>
        <begin position="58"/>
        <end position="77"/>
    </location>
</feature>
<dbReference type="InterPro" id="IPR036271">
    <property type="entry name" value="Tet_transcr_reg_TetR-rel_C_sf"/>
</dbReference>
<dbReference type="Pfam" id="PF17918">
    <property type="entry name" value="TetR_C_15"/>
    <property type="match status" value="1"/>
</dbReference>
<dbReference type="SUPFAM" id="SSF46689">
    <property type="entry name" value="Homeodomain-like"/>
    <property type="match status" value="1"/>
</dbReference>
<evidence type="ECO:0000313" key="5">
    <source>
        <dbReference type="Proteomes" id="UP000182373"/>
    </source>
</evidence>
<proteinExistence type="predicted"/>
<dbReference type="GO" id="GO:0000976">
    <property type="term" value="F:transcription cis-regulatory region binding"/>
    <property type="evidence" value="ECO:0007669"/>
    <property type="project" value="TreeGrafter"/>
</dbReference>
<dbReference type="PRINTS" id="PR00455">
    <property type="entry name" value="HTHTETR"/>
</dbReference>
<dbReference type="Proteomes" id="UP000182373">
    <property type="component" value="Chromosome"/>
</dbReference>
<accession>A0AAC9P9S9</accession>
<sequence>MSKSSYSLLAFMLMPQSPSSRRPSPRKMPRQARSAETVRIIIEAAAHILERKGLGDFTTNAVAERAGVSIGSLYQYFPGKEALIAALIVRETSILLAECEQSLAAPTGQAALSGMIEAAVAHQLRRPVLARLLDIEEARLPFDEDTQRVTSRLLAILREVLSRGDLPPQPQYDMAAQDVMAIVKGMVDAAGEKGELDRSGLVRRVSRAVYGYLNSVGQPFPESG</sequence>
<dbReference type="EMBL" id="CP018191">
    <property type="protein sequence ID" value="APH55745.1"/>
    <property type="molecule type" value="Genomic_DNA"/>
</dbReference>
<gene>
    <name evidence="4" type="ORF">GbCGDNIH9_2411</name>
</gene>
<evidence type="ECO:0000256" key="1">
    <source>
        <dbReference type="ARBA" id="ARBA00023125"/>
    </source>
</evidence>
<evidence type="ECO:0000313" key="4">
    <source>
        <dbReference type="EMBL" id="APH55745.1"/>
    </source>
</evidence>
<dbReference type="PROSITE" id="PS01081">
    <property type="entry name" value="HTH_TETR_1"/>
    <property type="match status" value="1"/>
</dbReference>
<reference evidence="5" key="1">
    <citation type="submission" date="2016-11" db="EMBL/GenBank/DDBJ databases">
        <title>Comparative genomic and phenotypic analysis of Granulibacter bethesdensis clinical isolates from patients with chronic granulomatous disease.</title>
        <authorList>
            <person name="Zarember K.A."/>
            <person name="Porcella S.F."/>
            <person name="Chu J."/>
            <person name="Ding L."/>
            <person name="Dahlstrom E."/>
            <person name="Barbian K."/>
            <person name="Martens C."/>
            <person name="Sykora L."/>
            <person name="Kramer S."/>
            <person name="Pettinato A.M."/>
            <person name="Hong H."/>
            <person name="Wald G."/>
            <person name="Berg L.J."/>
            <person name="Rogge L.S."/>
            <person name="Greenberg D.E."/>
            <person name="Falcone E.L."/>
            <person name="Neves J.F."/>
            <person name="Simoes M.J."/>
            <person name="Casal M."/>
            <person name="Rodriguez-Lopez F.C."/>
            <person name="Zelazny A."/>
            <person name="Gallin J.I."/>
            <person name="Holland S.M."/>
        </authorList>
    </citation>
    <scope>NUCLEOTIDE SEQUENCE [LARGE SCALE GENOMIC DNA]</scope>
    <source>
        <strain evidence="5">NIH9.1</strain>
    </source>
</reference>
<dbReference type="Pfam" id="PF00440">
    <property type="entry name" value="TetR_N"/>
    <property type="match status" value="1"/>
</dbReference>
<dbReference type="AlphaFoldDB" id="A0AAC9P9S9"/>
<evidence type="ECO:0000256" key="2">
    <source>
        <dbReference type="PROSITE-ProRule" id="PRU00335"/>
    </source>
</evidence>
<dbReference type="PROSITE" id="PS50977">
    <property type="entry name" value="HTH_TETR_2"/>
    <property type="match status" value="1"/>
</dbReference>
<dbReference type="SUPFAM" id="SSF48498">
    <property type="entry name" value="Tetracyclin repressor-like, C-terminal domain"/>
    <property type="match status" value="1"/>
</dbReference>
<dbReference type="InterPro" id="IPR009057">
    <property type="entry name" value="Homeodomain-like_sf"/>
</dbReference>
<dbReference type="InterPro" id="IPR023772">
    <property type="entry name" value="DNA-bd_HTH_TetR-type_CS"/>
</dbReference>
<dbReference type="InterPro" id="IPR041669">
    <property type="entry name" value="TetR_C_15"/>
</dbReference>
<dbReference type="PANTHER" id="PTHR30055">
    <property type="entry name" value="HTH-TYPE TRANSCRIPTIONAL REGULATOR RUTR"/>
    <property type="match status" value="1"/>
</dbReference>
<evidence type="ECO:0000259" key="3">
    <source>
        <dbReference type="PROSITE" id="PS50977"/>
    </source>
</evidence>
<dbReference type="Gene3D" id="1.10.357.10">
    <property type="entry name" value="Tetracycline Repressor, domain 2"/>
    <property type="match status" value="1"/>
</dbReference>
<protein>
    <submittedName>
        <fullName evidence="4">Transcriptional regulator, TetR family</fullName>
    </submittedName>
</protein>
<dbReference type="PANTHER" id="PTHR30055:SF201">
    <property type="entry name" value="TRANSCRIPTIONAL REGULATORY PROTEIN"/>
    <property type="match status" value="1"/>
</dbReference>